<dbReference type="GO" id="GO:0016787">
    <property type="term" value="F:hydrolase activity"/>
    <property type="evidence" value="ECO:0007669"/>
    <property type="project" value="UniProtKB-KW"/>
</dbReference>
<dbReference type="Gene3D" id="3.40.50.300">
    <property type="entry name" value="P-loop containing nucleotide triphosphate hydrolases"/>
    <property type="match status" value="2"/>
</dbReference>
<dbReference type="InterPro" id="IPR054712">
    <property type="entry name" value="Cas3-like_dom"/>
</dbReference>
<dbReference type="Pfam" id="PF22590">
    <property type="entry name" value="Cas3-like_C_2"/>
    <property type="match status" value="1"/>
</dbReference>
<dbReference type="PROSITE" id="PS51192">
    <property type="entry name" value="HELICASE_ATP_BIND_1"/>
    <property type="match status" value="1"/>
</dbReference>
<dbReference type="GO" id="GO:0004386">
    <property type="term" value="F:helicase activity"/>
    <property type="evidence" value="ECO:0007669"/>
    <property type="project" value="UniProtKB-KW"/>
</dbReference>
<dbReference type="GO" id="GO:0046872">
    <property type="term" value="F:metal ion binding"/>
    <property type="evidence" value="ECO:0007669"/>
    <property type="project" value="UniProtKB-KW"/>
</dbReference>
<evidence type="ECO:0000313" key="12">
    <source>
        <dbReference type="EMBL" id="SHK79409.1"/>
    </source>
</evidence>
<dbReference type="GO" id="GO:0005829">
    <property type="term" value="C:cytosol"/>
    <property type="evidence" value="ECO:0007669"/>
    <property type="project" value="TreeGrafter"/>
</dbReference>
<evidence type="ECO:0000256" key="1">
    <source>
        <dbReference type="ARBA" id="ARBA00006847"/>
    </source>
</evidence>
<evidence type="ECO:0000256" key="6">
    <source>
        <dbReference type="ARBA" id="ARBA00022801"/>
    </source>
</evidence>
<dbReference type="InterPro" id="IPR006474">
    <property type="entry name" value="Helicase_Cas3_CRISPR-ass_core"/>
</dbReference>
<keyword evidence="4" id="KW-0479">Metal-binding</keyword>
<name>A0A1M6VD83_9CLOT</name>
<evidence type="ECO:0000256" key="4">
    <source>
        <dbReference type="ARBA" id="ARBA00022723"/>
    </source>
</evidence>
<dbReference type="SMART" id="SM00490">
    <property type="entry name" value="HELICc"/>
    <property type="match status" value="1"/>
</dbReference>
<dbReference type="GO" id="GO:0005524">
    <property type="term" value="F:ATP binding"/>
    <property type="evidence" value="ECO:0007669"/>
    <property type="project" value="UniProtKB-KW"/>
</dbReference>
<evidence type="ECO:0000256" key="9">
    <source>
        <dbReference type="ARBA" id="ARBA00023118"/>
    </source>
</evidence>
<keyword evidence="8" id="KW-0067">ATP-binding</keyword>
<keyword evidence="12" id="KW-0255">Endonuclease</keyword>
<feature type="domain" description="Helicase ATP-binding" evidence="10">
    <location>
        <begin position="309"/>
        <end position="513"/>
    </location>
</feature>
<sequence length="853" mass="100930">MYFEDVELFKLEDNISELDSFFAHTKGGEREKLKDHMDLVYKYFLRIVKQKNLDKVFRNLHEQLLENQEMEVIEFWKELFCNAIYLHDIGKINIDFQYFRMKNKKFKDASQENPKHSMLSSILYFNYYIGKIRSIEGEAKKLLLVFLYINSYVISKHHGELNDFVQFLDSFGGNVDTYIENKNLYPNYKGKIIIKGSFIKKRNEDITTKLEEVSKKYNIELYIYTKLLSALLTSADFYATSDYDSNKEIKDFGLIDNSKEYYDIYKNSDIYKNIDKHRNFLDGRGSKIFEDNDINKLRSEMFIEAEDNLVKNTDKNIFYLEAPTGSGKTMTSINLAFKLLEQDKSKNKLFYIFPFNTLVEQTNISLLEVFANNEKLKDSISIINSVTPIKTVDENESNEKVKVEGVKEKIDYKKSLLNRQFIHYPIVLTTHVNFFNYLFGTSREESFPLLHLANSVVVLDEIQSYKNSIWKEIIYFLEKYSKLLNIKIIIMSATLPKLEELGCKDDNFVYLIENRDKYFNDPLFKNRVSLDFSMLDINEDIKDILFKKVIEESKSNKKIVVEFIKKQSAMDFYKELYSIKDSLNKEVLLITGDDNKIERRNIISKVKEKGSNIILVATQVIEAGVDIDMDIGFKDISILDAEEQFLGRVNRSCKKANCKVYFFDIDEVTRIYKNDLRKNKQFTLENDSIRSMLENKNFGAYYSGINALLEGVKKEENDNNFDAFLKEKVAKLKFKEVNNIMRLIDNEIREYTIFFDREVELEDGVMLRGNEVWDKYKILLQNNDLEYAEKKVRLSEINEKVDYFTYKVRRFEKSYNDSIGEIFYIEDSEQYFNEGKFDRKKFEEKDGFEYFDL</sequence>
<accession>A0A1M6VD83</accession>
<evidence type="ECO:0000256" key="5">
    <source>
        <dbReference type="ARBA" id="ARBA00022741"/>
    </source>
</evidence>
<dbReference type="SUPFAM" id="SSF52540">
    <property type="entry name" value="P-loop containing nucleoside triphosphate hydrolases"/>
    <property type="match status" value="1"/>
</dbReference>
<proteinExistence type="inferred from homology"/>
<dbReference type="InterPro" id="IPR038257">
    <property type="entry name" value="CRISPR-assoc_Cas3_HD_sf"/>
</dbReference>
<dbReference type="InterPro" id="IPR001650">
    <property type="entry name" value="Helicase_C-like"/>
</dbReference>
<dbReference type="Proteomes" id="UP000184310">
    <property type="component" value="Unassembled WGS sequence"/>
</dbReference>
<keyword evidence="5" id="KW-0547">Nucleotide-binding</keyword>
<dbReference type="OrthoDB" id="9810236at2"/>
<organism evidence="12 13">
    <name type="scientific">Clostridium cavendishii DSM 21758</name>
    <dbReference type="NCBI Taxonomy" id="1121302"/>
    <lineage>
        <taxon>Bacteria</taxon>
        <taxon>Bacillati</taxon>
        <taxon>Bacillota</taxon>
        <taxon>Clostridia</taxon>
        <taxon>Eubacteriales</taxon>
        <taxon>Clostridiaceae</taxon>
        <taxon>Clostridium</taxon>
    </lineage>
</organism>
<evidence type="ECO:0000256" key="2">
    <source>
        <dbReference type="ARBA" id="ARBA00009046"/>
    </source>
</evidence>
<dbReference type="SMART" id="SM00487">
    <property type="entry name" value="DEXDc"/>
    <property type="match status" value="1"/>
</dbReference>
<dbReference type="EMBL" id="FQZB01000028">
    <property type="protein sequence ID" value="SHK79409.1"/>
    <property type="molecule type" value="Genomic_DNA"/>
</dbReference>
<dbReference type="STRING" id="1121302.SAMN02745163_04478"/>
<evidence type="ECO:0000259" key="11">
    <source>
        <dbReference type="PROSITE" id="PS51643"/>
    </source>
</evidence>
<dbReference type="InterPro" id="IPR006483">
    <property type="entry name" value="CRISPR-assoc_Cas3_HD"/>
</dbReference>
<dbReference type="Gene3D" id="1.10.3210.30">
    <property type="match status" value="1"/>
</dbReference>
<dbReference type="PANTHER" id="PTHR47396">
    <property type="entry name" value="TYPE I RESTRICTION ENZYME ECOKI R PROTEIN"/>
    <property type="match status" value="1"/>
</dbReference>
<evidence type="ECO:0000256" key="3">
    <source>
        <dbReference type="ARBA" id="ARBA00022722"/>
    </source>
</evidence>
<keyword evidence="3" id="KW-0540">Nuclease</keyword>
<dbReference type="GO" id="GO:0051607">
    <property type="term" value="P:defense response to virus"/>
    <property type="evidence" value="ECO:0007669"/>
    <property type="project" value="UniProtKB-KW"/>
</dbReference>
<feature type="domain" description="HD Cas3-type" evidence="11">
    <location>
        <begin position="26"/>
        <end position="238"/>
    </location>
</feature>
<dbReference type="RefSeq" id="WP_072993737.1">
    <property type="nucleotide sequence ID" value="NZ_FQZB01000028.1"/>
</dbReference>
<gene>
    <name evidence="12" type="ORF">SAMN02745163_04478</name>
</gene>
<dbReference type="NCBIfam" id="TIGR01596">
    <property type="entry name" value="cas3_HD"/>
    <property type="match status" value="1"/>
</dbReference>
<comment type="similarity">
    <text evidence="2">In the central section; belongs to the CRISPR-associated helicase Cas3 family.</text>
</comment>
<keyword evidence="9" id="KW-0051">Antiviral defense</keyword>
<reference evidence="12 13" key="1">
    <citation type="submission" date="2016-11" db="EMBL/GenBank/DDBJ databases">
        <authorList>
            <person name="Jaros S."/>
            <person name="Januszkiewicz K."/>
            <person name="Wedrychowicz H."/>
        </authorList>
    </citation>
    <scope>NUCLEOTIDE SEQUENCE [LARGE SCALE GENOMIC DNA]</scope>
    <source>
        <strain evidence="12 13">DSM 21758</strain>
    </source>
</reference>
<dbReference type="PANTHER" id="PTHR47396:SF1">
    <property type="entry name" value="ATP-DEPENDENT HELICASE IRC3-RELATED"/>
    <property type="match status" value="1"/>
</dbReference>
<evidence type="ECO:0000256" key="7">
    <source>
        <dbReference type="ARBA" id="ARBA00022806"/>
    </source>
</evidence>
<dbReference type="Pfam" id="PF00270">
    <property type="entry name" value="DEAD"/>
    <property type="match status" value="1"/>
</dbReference>
<dbReference type="NCBIfam" id="TIGR01587">
    <property type="entry name" value="cas3_core"/>
    <property type="match status" value="1"/>
</dbReference>
<comment type="similarity">
    <text evidence="1">In the N-terminal section; belongs to the CRISPR-associated nuclease Cas3-HD family.</text>
</comment>
<dbReference type="InterPro" id="IPR050742">
    <property type="entry name" value="Helicase_Restrict-Modif_Enz"/>
</dbReference>
<dbReference type="InterPro" id="IPR027417">
    <property type="entry name" value="P-loop_NTPase"/>
</dbReference>
<dbReference type="PROSITE" id="PS51643">
    <property type="entry name" value="HD_CAS3"/>
    <property type="match status" value="1"/>
</dbReference>
<protein>
    <submittedName>
        <fullName evidence="12">CRISPR-associated endonuclease/helicase Cas3</fullName>
    </submittedName>
</protein>
<evidence type="ECO:0000256" key="8">
    <source>
        <dbReference type="ARBA" id="ARBA00022840"/>
    </source>
</evidence>
<dbReference type="AlphaFoldDB" id="A0A1M6VD83"/>
<dbReference type="InterPro" id="IPR011545">
    <property type="entry name" value="DEAD/DEAH_box_helicase_dom"/>
</dbReference>
<evidence type="ECO:0000259" key="10">
    <source>
        <dbReference type="PROSITE" id="PS51192"/>
    </source>
</evidence>
<keyword evidence="13" id="KW-1185">Reference proteome</keyword>
<dbReference type="GO" id="GO:0004519">
    <property type="term" value="F:endonuclease activity"/>
    <property type="evidence" value="ECO:0007669"/>
    <property type="project" value="UniProtKB-KW"/>
</dbReference>
<dbReference type="GO" id="GO:0003676">
    <property type="term" value="F:nucleic acid binding"/>
    <property type="evidence" value="ECO:0007669"/>
    <property type="project" value="InterPro"/>
</dbReference>
<keyword evidence="7 12" id="KW-0347">Helicase</keyword>
<dbReference type="CDD" id="cd09641">
    <property type="entry name" value="Cas3''_I"/>
    <property type="match status" value="1"/>
</dbReference>
<dbReference type="InterPro" id="IPR014001">
    <property type="entry name" value="Helicase_ATP-bd"/>
</dbReference>
<evidence type="ECO:0000313" key="13">
    <source>
        <dbReference type="Proteomes" id="UP000184310"/>
    </source>
</evidence>
<keyword evidence="6" id="KW-0378">Hydrolase</keyword>